<feature type="compositionally biased region" description="Basic and acidic residues" evidence="1">
    <location>
        <begin position="131"/>
        <end position="149"/>
    </location>
</feature>
<evidence type="ECO:0000313" key="2">
    <source>
        <dbReference type="EMBL" id="CZR61017.1"/>
    </source>
</evidence>
<keyword evidence="2" id="KW-0067">ATP-binding</keyword>
<dbReference type="InterPro" id="IPR044688">
    <property type="entry name" value="SCI-1-like"/>
</dbReference>
<feature type="compositionally biased region" description="Basic and acidic residues" evidence="1">
    <location>
        <begin position="183"/>
        <end position="201"/>
    </location>
</feature>
<dbReference type="OrthoDB" id="2139939at2759"/>
<sequence>MSDHHRPHRKSAHTRSSRSRSPRRHHESSHRTRSPHRHHHRRKRSPQDAPKELPFASRQLTKRDYEAFKPMFALYLDIQKGKILEEMDEIEARGRWKSFFGKWNRGELSEGWYDPETLQKAINSDAPPSTRPREEDRPKAADTRNRDSRQAAGDEGSDSNDSIGPALPGQEGRGSRMGPSIPRLEDLELKREMDAEDSMARREDVRFARKIDRREQKAALDELVPRAEAGTRERQLEKKKEVNEKMKSFREKSPGAAEIPDTELMGGGDGIEGYKKQKQEFERKKNERELRKEEILRARQAERDERLQEYRAKEEGTMTMLKALAKQRFG</sequence>
<dbReference type="PANTHER" id="PTHR34117:SF1">
    <property type="entry name" value="STYLE CELL-CYCLE INHIBITOR 1"/>
    <property type="match status" value="1"/>
</dbReference>
<feature type="compositionally biased region" description="Basic and acidic residues" evidence="1">
    <location>
        <begin position="222"/>
        <end position="253"/>
    </location>
</feature>
<accession>A0A1L7X7P0</accession>
<reference evidence="2 3" key="1">
    <citation type="submission" date="2016-03" db="EMBL/GenBank/DDBJ databases">
        <authorList>
            <person name="Ploux O."/>
        </authorList>
    </citation>
    <scope>NUCLEOTIDE SEQUENCE [LARGE SCALE GENOMIC DNA]</scope>
    <source>
        <strain evidence="2 3">UAMH 11012</strain>
    </source>
</reference>
<keyword evidence="2" id="KW-0547">Nucleotide-binding</keyword>
<dbReference type="EMBL" id="FJOG01000017">
    <property type="protein sequence ID" value="CZR61017.1"/>
    <property type="molecule type" value="Genomic_DNA"/>
</dbReference>
<evidence type="ECO:0000256" key="1">
    <source>
        <dbReference type="SAM" id="MobiDB-lite"/>
    </source>
</evidence>
<keyword evidence="2" id="KW-0347">Helicase</keyword>
<feature type="region of interest" description="Disordered" evidence="1">
    <location>
        <begin position="222"/>
        <end position="272"/>
    </location>
</feature>
<organism evidence="2 3">
    <name type="scientific">Phialocephala subalpina</name>
    <dbReference type="NCBI Taxonomy" id="576137"/>
    <lineage>
        <taxon>Eukaryota</taxon>
        <taxon>Fungi</taxon>
        <taxon>Dikarya</taxon>
        <taxon>Ascomycota</taxon>
        <taxon>Pezizomycotina</taxon>
        <taxon>Leotiomycetes</taxon>
        <taxon>Helotiales</taxon>
        <taxon>Mollisiaceae</taxon>
        <taxon>Phialocephala</taxon>
        <taxon>Phialocephala fortinii species complex</taxon>
    </lineage>
</organism>
<dbReference type="Proteomes" id="UP000184330">
    <property type="component" value="Unassembled WGS sequence"/>
</dbReference>
<feature type="compositionally biased region" description="Basic residues" evidence="1">
    <location>
        <begin position="1"/>
        <end position="44"/>
    </location>
</feature>
<keyword evidence="2" id="KW-0378">Hydrolase</keyword>
<proteinExistence type="predicted"/>
<protein>
    <submittedName>
        <fullName evidence="2">Related to RNA helicase HEL117</fullName>
    </submittedName>
</protein>
<gene>
    <name evidence="2" type="ORF">PAC_10913</name>
</gene>
<dbReference type="AlphaFoldDB" id="A0A1L7X7P0"/>
<dbReference type="GO" id="GO:0004386">
    <property type="term" value="F:helicase activity"/>
    <property type="evidence" value="ECO:0007669"/>
    <property type="project" value="UniProtKB-KW"/>
</dbReference>
<evidence type="ECO:0000313" key="3">
    <source>
        <dbReference type="Proteomes" id="UP000184330"/>
    </source>
</evidence>
<name>A0A1L7X7P0_9HELO</name>
<feature type="region of interest" description="Disordered" evidence="1">
    <location>
        <begin position="114"/>
        <end position="201"/>
    </location>
</feature>
<keyword evidence="3" id="KW-1185">Reference proteome</keyword>
<feature type="region of interest" description="Disordered" evidence="1">
    <location>
        <begin position="1"/>
        <end position="62"/>
    </location>
</feature>
<dbReference type="PANTHER" id="PTHR34117">
    <property type="entry name" value="STYLE CELL-CYCLE INHIBITOR 1"/>
    <property type="match status" value="1"/>
</dbReference>